<dbReference type="GO" id="GO:0032259">
    <property type="term" value="P:methylation"/>
    <property type="evidence" value="ECO:0007669"/>
    <property type="project" value="UniProtKB-KW"/>
</dbReference>
<reference evidence="5 6" key="1">
    <citation type="submission" date="2018-11" db="EMBL/GenBank/DDBJ databases">
        <authorList>
            <person name="Kleinhagauer T."/>
            <person name="Glaeser S.P."/>
            <person name="Spergser J."/>
            <person name="Ruckert C."/>
            <person name="Kaempfer P."/>
            <person name="Busse H.-J."/>
        </authorList>
    </citation>
    <scope>NUCLEOTIDE SEQUENCE [LARGE SCALE GENOMIC DNA]</scope>
    <source>
        <strain evidence="5 6">812CH</strain>
    </source>
</reference>
<dbReference type="Proteomes" id="UP000271426">
    <property type="component" value="Chromosome"/>
</dbReference>
<dbReference type="EMBL" id="CP033898">
    <property type="protein sequence ID" value="AZA09339.1"/>
    <property type="molecule type" value="Genomic_DNA"/>
</dbReference>
<dbReference type="InterPro" id="IPR051052">
    <property type="entry name" value="Diverse_substrate_MTase"/>
</dbReference>
<evidence type="ECO:0000256" key="2">
    <source>
        <dbReference type="ARBA" id="ARBA00022603"/>
    </source>
</evidence>
<organism evidence="5 6">
    <name type="scientific">Corynebacterium pseudopelargi</name>
    <dbReference type="NCBI Taxonomy" id="2080757"/>
    <lineage>
        <taxon>Bacteria</taxon>
        <taxon>Bacillati</taxon>
        <taxon>Actinomycetota</taxon>
        <taxon>Actinomycetes</taxon>
        <taxon>Mycobacteriales</taxon>
        <taxon>Corynebacteriaceae</taxon>
        <taxon>Corynebacterium</taxon>
    </lineage>
</organism>
<dbReference type="KEGG" id="cpso:CPPEL_06105"/>
<comment type="similarity">
    <text evidence="1">Belongs to the methyltransferase superfamily.</text>
</comment>
<dbReference type="Gene3D" id="3.40.50.150">
    <property type="entry name" value="Vaccinia Virus protein VP39"/>
    <property type="match status" value="1"/>
</dbReference>
<dbReference type="GO" id="GO:0008757">
    <property type="term" value="F:S-adenosylmethionine-dependent methyltransferase activity"/>
    <property type="evidence" value="ECO:0007669"/>
    <property type="project" value="InterPro"/>
</dbReference>
<accession>A0A3G6IUB6</accession>
<proteinExistence type="inferred from homology"/>
<evidence type="ECO:0000256" key="1">
    <source>
        <dbReference type="ARBA" id="ARBA00008361"/>
    </source>
</evidence>
<protein>
    <recommendedName>
        <fullName evidence="4">Methyltransferase type 11 domain-containing protein</fullName>
    </recommendedName>
</protein>
<name>A0A3G6IUB6_9CORY</name>
<evidence type="ECO:0000256" key="3">
    <source>
        <dbReference type="ARBA" id="ARBA00022679"/>
    </source>
</evidence>
<dbReference type="PANTHER" id="PTHR44942:SF4">
    <property type="entry name" value="METHYLTRANSFERASE TYPE 11 DOMAIN-CONTAINING PROTEIN"/>
    <property type="match status" value="1"/>
</dbReference>
<dbReference type="InterPro" id="IPR013216">
    <property type="entry name" value="Methyltransf_11"/>
</dbReference>
<evidence type="ECO:0000313" key="6">
    <source>
        <dbReference type="Proteomes" id="UP000271426"/>
    </source>
</evidence>
<dbReference type="AlphaFoldDB" id="A0A3G6IUB6"/>
<keyword evidence="3" id="KW-0808">Transferase</keyword>
<dbReference type="SUPFAM" id="SSF53335">
    <property type="entry name" value="S-adenosyl-L-methionine-dependent methyltransferases"/>
    <property type="match status" value="1"/>
</dbReference>
<evidence type="ECO:0000259" key="4">
    <source>
        <dbReference type="Pfam" id="PF08241"/>
    </source>
</evidence>
<evidence type="ECO:0000313" key="5">
    <source>
        <dbReference type="EMBL" id="AZA09339.1"/>
    </source>
</evidence>
<dbReference type="PANTHER" id="PTHR44942">
    <property type="entry name" value="METHYLTRANSF_11 DOMAIN-CONTAINING PROTEIN"/>
    <property type="match status" value="1"/>
</dbReference>
<dbReference type="CDD" id="cd02440">
    <property type="entry name" value="AdoMet_MTases"/>
    <property type="match status" value="1"/>
</dbReference>
<dbReference type="InterPro" id="IPR029063">
    <property type="entry name" value="SAM-dependent_MTases_sf"/>
</dbReference>
<gene>
    <name evidence="5" type="ORF">CPPEL_06105</name>
</gene>
<sequence length="232" mass="26279">MDTYHRVRPRYPEQVFSLLDQCGIAQNANIIDVGCGTGIFSEQLAQHFPRAHVLGSDVSKEMLMHFRFHHALPCMQAKAEALGLVDASADLITCAQTWHWLDPVAASSEFARVLRPDGVVVLLWNTLDVAVPWVHRLTRITHAGDTLAEGFVPNIGKQLVIDQTLRCRFSQTLPVADLHTLMHTRSYWLRASPNTRAKMTSNLDWYIDYLGLDPEGEVTLPYRHDAFALRRH</sequence>
<keyword evidence="6" id="KW-1185">Reference proteome</keyword>
<keyword evidence="2" id="KW-0489">Methyltransferase</keyword>
<dbReference type="Pfam" id="PF08241">
    <property type="entry name" value="Methyltransf_11"/>
    <property type="match status" value="1"/>
</dbReference>
<feature type="domain" description="Methyltransferase type 11" evidence="4">
    <location>
        <begin position="31"/>
        <end position="122"/>
    </location>
</feature>